<dbReference type="SUPFAM" id="SSF56601">
    <property type="entry name" value="beta-lactamase/transpeptidase-like"/>
    <property type="match status" value="1"/>
</dbReference>
<feature type="active site" evidence="7">
    <location>
        <position position="191"/>
    </location>
</feature>
<feature type="active site" description="Acyl-ester intermediate" evidence="7">
    <location>
        <position position="135"/>
    </location>
</feature>
<feature type="binding site" evidence="8">
    <location>
        <position position="296"/>
    </location>
    <ligand>
        <name>substrate</name>
    </ligand>
</feature>
<evidence type="ECO:0000256" key="8">
    <source>
        <dbReference type="PIRSR" id="PIRSR618044-2"/>
    </source>
</evidence>
<dbReference type="InterPro" id="IPR012338">
    <property type="entry name" value="Beta-lactam/transpept-like"/>
</dbReference>
<dbReference type="Gene3D" id="3.40.710.10">
    <property type="entry name" value="DD-peptidase/beta-lactamase superfamily"/>
    <property type="match status" value="1"/>
</dbReference>
<dbReference type="PANTHER" id="PTHR35333">
    <property type="entry name" value="BETA-LACTAMASE"/>
    <property type="match status" value="1"/>
</dbReference>
<evidence type="ECO:0000256" key="1">
    <source>
        <dbReference type="ARBA" id="ARBA00007164"/>
    </source>
</evidence>
<dbReference type="GO" id="GO:0046677">
    <property type="term" value="P:response to antibiotic"/>
    <property type="evidence" value="ECO:0007669"/>
    <property type="project" value="InterPro"/>
</dbReference>
<keyword evidence="4" id="KW-0133">Cell shape</keyword>
<dbReference type="GO" id="GO:0009252">
    <property type="term" value="P:peptidoglycan biosynthetic process"/>
    <property type="evidence" value="ECO:0007669"/>
    <property type="project" value="UniProtKB-KW"/>
</dbReference>
<evidence type="ECO:0000256" key="2">
    <source>
        <dbReference type="ARBA" id="ARBA00022729"/>
    </source>
</evidence>
<keyword evidence="5" id="KW-0573">Peptidoglycan synthesis</keyword>
<evidence type="ECO:0000256" key="4">
    <source>
        <dbReference type="ARBA" id="ARBA00022960"/>
    </source>
</evidence>
<evidence type="ECO:0000259" key="12">
    <source>
        <dbReference type="Pfam" id="PF00768"/>
    </source>
</evidence>
<accession>A0A6I1EYU9</accession>
<evidence type="ECO:0000256" key="11">
    <source>
        <dbReference type="SAM" id="SignalP"/>
    </source>
</evidence>
<dbReference type="RefSeq" id="WP_152158162.1">
    <property type="nucleotide sequence ID" value="NZ_WEHX01000025.1"/>
</dbReference>
<dbReference type="GO" id="GO:0006508">
    <property type="term" value="P:proteolysis"/>
    <property type="evidence" value="ECO:0007669"/>
    <property type="project" value="InterPro"/>
</dbReference>
<dbReference type="AlphaFoldDB" id="A0A6I1EYU9"/>
<evidence type="ECO:0000256" key="3">
    <source>
        <dbReference type="ARBA" id="ARBA00022801"/>
    </source>
</evidence>
<evidence type="ECO:0000256" key="10">
    <source>
        <dbReference type="SAM" id="MobiDB-lite"/>
    </source>
</evidence>
<organism evidence="13 14">
    <name type="scientific">Sutterella seckii</name>
    <dbReference type="NCBI Taxonomy" id="1944635"/>
    <lineage>
        <taxon>Bacteria</taxon>
        <taxon>Pseudomonadati</taxon>
        <taxon>Pseudomonadota</taxon>
        <taxon>Betaproteobacteria</taxon>
        <taxon>Burkholderiales</taxon>
        <taxon>Sutterellaceae</taxon>
        <taxon>Sutterella</taxon>
    </lineage>
</organism>
<sequence>MRFSFKHLIFAAAAAAYAAGAALPAQAAASNAAAVKTAAKSAKPAKAAPKKATAKKTSVNRQKASAKKVAIQKKRPVRRAKVRRAGMSPSQATLAGLRKTEDPLMLGSSVAYVMDQDTGEELVVKNADVPLPIASVTKLMTALVIAESDLSLDEKVRITREDYVRSTARSKMANGMRITREALLKAALMSSDNRAAHALARTYPGGKRAFVAKMNERAAELGMSDSVFADPTGLDNRNHSTARDLGKLVAAVYQYQEIRDASTQPVARITAGKRSVRLATTNRLIGDPSWKIGIQKTGFTTAAGRCMVVQSDVGERRLVMVVLDSPSNARRANDMRTMRDYVAAENQFSQEFAAVAPWVIF</sequence>
<dbReference type="GO" id="GO:0071555">
    <property type="term" value="P:cell wall organization"/>
    <property type="evidence" value="ECO:0007669"/>
    <property type="project" value="UniProtKB-KW"/>
</dbReference>
<reference evidence="13 14" key="1">
    <citation type="submission" date="2019-10" db="EMBL/GenBank/DDBJ databases">
        <title>Genome diversity of Sutterella seckii.</title>
        <authorList>
            <person name="Chaplin A.V."/>
            <person name="Sokolova S.R."/>
            <person name="Mosin K.A."/>
            <person name="Ivanova E.L."/>
            <person name="Kochetkova T.O."/>
            <person name="Goltsov A.Y."/>
            <person name="Trofimov D.Y."/>
            <person name="Efimov B.A."/>
        </authorList>
    </citation>
    <scope>NUCLEOTIDE SEQUENCE [LARGE SCALE GENOMIC DNA]</scope>
    <source>
        <strain evidence="13 14">ASD393</strain>
    </source>
</reference>
<dbReference type="GO" id="GO:0008360">
    <property type="term" value="P:regulation of cell shape"/>
    <property type="evidence" value="ECO:0007669"/>
    <property type="project" value="UniProtKB-KW"/>
</dbReference>
<comment type="caution">
    <text evidence="13">The sequence shown here is derived from an EMBL/GenBank/DDBJ whole genome shotgun (WGS) entry which is preliminary data.</text>
</comment>
<dbReference type="PRINTS" id="PR00725">
    <property type="entry name" value="DADACBPTASE1"/>
</dbReference>
<dbReference type="InterPro" id="IPR000871">
    <property type="entry name" value="Beta-lactam_class-A"/>
</dbReference>
<dbReference type="Proteomes" id="UP000430564">
    <property type="component" value="Unassembled WGS sequence"/>
</dbReference>
<evidence type="ECO:0000256" key="7">
    <source>
        <dbReference type="PIRSR" id="PIRSR618044-1"/>
    </source>
</evidence>
<evidence type="ECO:0000256" key="9">
    <source>
        <dbReference type="RuleBase" id="RU004016"/>
    </source>
</evidence>
<evidence type="ECO:0000256" key="6">
    <source>
        <dbReference type="ARBA" id="ARBA00023316"/>
    </source>
</evidence>
<gene>
    <name evidence="13" type="ORF">GBM95_05435</name>
</gene>
<keyword evidence="13" id="KW-0645">Protease</keyword>
<dbReference type="InterPro" id="IPR018044">
    <property type="entry name" value="Peptidase_S11"/>
</dbReference>
<keyword evidence="13" id="KW-0121">Carboxypeptidase</keyword>
<feature type="active site" description="Proton acceptor" evidence="7">
    <location>
        <position position="138"/>
    </location>
</feature>
<evidence type="ECO:0000256" key="5">
    <source>
        <dbReference type="ARBA" id="ARBA00022984"/>
    </source>
</evidence>
<keyword evidence="3" id="KW-0378">Hydrolase</keyword>
<dbReference type="InterPro" id="IPR001967">
    <property type="entry name" value="Peptidase_S11_N"/>
</dbReference>
<dbReference type="EMBL" id="WEHX01000025">
    <property type="protein sequence ID" value="KAB7660962.1"/>
    <property type="molecule type" value="Genomic_DNA"/>
</dbReference>
<dbReference type="GO" id="GO:0009002">
    <property type="term" value="F:serine-type D-Ala-D-Ala carboxypeptidase activity"/>
    <property type="evidence" value="ECO:0007669"/>
    <property type="project" value="InterPro"/>
</dbReference>
<protein>
    <submittedName>
        <fullName evidence="13">D-alanyl-D-alanine carboxypeptidase</fullName>
    </submittedName>
</protein>
<dbReference type="OrthoDB" id="5688590at2"/>
<feature type="signal peptide" evidence="11">
    <location>
        <begin position="1"/>
        <end position="27"/>
    </location>
</feature>
<feature type="chain" id="PRO_5026022315" evidence="11">
    <location>
        <begin position="28"/>
        <end position="361"/>
    </location>
</feature>
<keyword evidence="6" id="KW-0961">Cell wall biogenesis/degradation</keyword>
<evidence type="ECO:0000313" key="14">
    <source>
        <dbReference type="Proteomes" id="UP000430564"/>
    </source>
</evidence>
<dbReference type="Pfam" id="PF00768">
    <property type="entry name" value="Peptidase_S11"/>
    <property type="match status" value="1"/>
</dbReference>
<dbReference type="PANTHER" id="PTHR35333:SF3">
    <property type="entry name" value="BETA-LACTAMASE-TYPE TRANSPEPTIDASE FOLD CONTAINING PROTEIN"/>
    <property type="match status" value="1"/>
</dbReference>
<dbReference type="GO" id="GO:0030655">
    <property type="term" value="P:beta-lactam antibiotic catabolic process"/>
    <property type="evidence" value="ECO:0007669"/>
    <property type="project" value="InterPro"/>
</dbReference>
<keyword evidence="2 11" id="KW-0732">Signal</keyword>
<feature type="region of interest" description="Disordered" evidence="10">
    <location>
        <begin position="40"/>
        <end position="66"/>
    </location>
</feature>
<evidence type="ECO:0000313" key="13">
    <source>
        <dbReference type="EMBL" id="KAB7660962.1"/>
    </source>
</evidence>
<proteinExistence type="inferred from homology"/>
<feature type="domain" description="Peptidase S11 D-alanyl-D-alanine carboxypeptidase A N-terminal" evidence="12">
    <location>
        <begin position="105"/>
        <end position="326"/>
    </location>
</feature>
<comment type="similarity">
    <text evidence="1 9">Belongs to the peptidase S11 family.</text>
</comment>
<dbReference type="GO" id="GO:0008800">
    <property type="term" value="F:beta-lactamase activity"/>
    <property type="evidence" value="ECO:0007669"/>
    <property type="project" value="InterPro"/>
</dbReference>
<name>A0A6I1EYU9_9BURK</name>